<proteinExistence type="predicted"/>
<dbReference type="PANTHER" id="PTHR12436">
    <property type="entry name" value="80 KDA MCM3-ASSOCIATED PROTEIN"/>
    <property type="match status" value="1"/>
</dbReference>
<dbReference type="Proteomes" id="UP000050794">
    <property type="component" value="Unassembled WGS sequence"/>
</dbReference>
<dbReference type="Pfam" id="PF03399">
    <property type="entry name" value="SAC3_GANP"/>
    <property type="match status" value="1"/>
</dbReference>
<keyword evidence="4" id="KW-1185">Reference proteome</keyword>
<dbReference type="PANTHER" id="PTHR12436:SF3">
    <property type="entry name" value="GERMINAL-CENTER ASSOCIATED NUCLEAR PROTEIN"/>
    <property type="match status" value="1"/>
</dbReference>
<dbReference type="InterPro" id="IPR045107">
    <property type="entry name" value="SAC3/GANP/THP3"/>
</dbReference>
<protein>
    <submittedName>
        <fullName evidence="5">SAC3_GANP domain-containing protein</fullName>
    </submittedName>
</protein>
<dbReference type="WBParaSite" id="TCNE_0000936501-mRNA-1">
    <property type="protein sequence ID" value="TCNE_0000936501-mRNA-1"/>
    <property type="gene ID" value="TCNE_0000936501"/>
</dbReference>
<dbReference type="InterPro" id="IPR005062">
    <property type="entry name" value="SAC3/GANP/THP3_conserved"/>
</dbReference>
<dbReference type="GO" id="GO:0005737">
    <property type="term" value="C:cytoplasm"/>
    <property type="evidence" value="ECO:0007669"/>
    <property type="project" value="TreeGrafter"/>
</dbReference>
<reference evidence="3 4" key="2">
    <citation type="submission" date="2018-11" db="EMBL/GenBank/DDBJ databases">
        <authorList>
            <consortium name="Pathogen Informatics"/>
        </authorList>
    </citation>
    <scope>NUCLEOTIDE SEQUENCE [LARGE SCALE GENOMIC DNA]</scope>
</reference>
<name>A0A183ULJ5_TOXCA</name>
<dbReference type="GO" id="GO:0070390">
    <property type="term" value="C:transcription export complex 2"/>
    <property type="evidence" value="ECO:0007669"/>
    <property type="project" value="TreeGrafter"/>
</dbReference>
<feature type="domain" description="SAC3/GANP/THP3 conserved" evidence="2">
    <location>
        <begin position="68"/>
        <end position="297"/>
    </location>
</feature>
<dbReference type="AlphaFoldDB" id="A0A183ULJ5"/>
<sequence>MGPEHFGFPDEVPLFSARQLKRLVGRICEDDYAKYQLLDERDKIMCKGRVKNADVENATVTQGTCADMCPEKERYQRVVQKRMSTYECDESGNMVPELTVKDYSRSAADQEEPLPHELRPSYVLQRTMNYLISRIAEDIPSREEDLAQWYDFLWNRTRAIRKDITQQLMVNDIAVSLIEQCARLHIFASHRLCELGLNEFDQKMNTENLTKSLQSLRYLYDDLAKKGSYFASEAEFRAYDVLLNLNDSNILREVLTYRRDIRESPEIRLALRLFSCVQSGNYVRFFRLLKEKAAFLQLNRGVELQYPLRKLTELLGFDDETHASSTLGLHGVYLDGDDDEQNVILSKTSFYNPEEQIASKVHAWIEAKRGSRTITEVLSGGQRLKVDLPKATVSFDCSGAYVCDPVLCAYLEEAENEITKSDADDSTTSFTFSLPKTVLKTANQSVELGQYNSDPGPPPTVKREATIADEGENSMQSATQVTTSNMTAGNAFDAFTDGSFKSKSNIPSFTFALAKPRFGVESSSDKGQGVIVFRPRCQEVLMSAKILYRHKLAQQAAQRRKEAVFELGRTILDQLLDDVTAAVANESARKQMRLFFPFPFTLTVLNIMFTWERHAHDRKLLETIASKFCDGLLLEVVDVEVCALCALSMKENVFDVKIRLQQIATNLNRLVAFSLLRSLRNRRDGRGGGKGGQEKQIWLKQFFDIWRSMVATRRERKQRQYEILAAFPTVLPAHSKFHVPRHIPFEKRPIIPDFTSVVVEQKINRFQEKRRKKIVKRAFDHWRRWTRLRIEASVFVKVAFSRQAAMHLRKRRWSMIENRQADPFGLRGALNNEQEAQRRRFGPRLCDLESLSGESASKRASPPRSPQIAIGTPVGNSAGPFLRSLLTDFRSPSSKIWRFGTPVSRTSAQRGIFKISSFTPTGSTPGSSSLNSEKLQAGRVEKVIRYCVARVDFVIKYVKEWLMSSKHLAKERIVAIHQSSYLLMISIFHPH</sequence>
<evidence type="ECO:0000259" key="2">
    <source>
        <dbReference type="Pfam" id="PF03399"/>
    </source>
</evidence>
<evidence type="ECO:0000313" key="5">
    <source>
        <dbReference type="WBParaSite" id="TCNE_0000936501-mRNA-1"/>
    </source>
</evidence>
<organism evidence="4 5">
    <name type="scientific">Toxocara canis</name>
    <name type="common">Canine roundworm</name>
    <dbReference type="NCBI Taxonomy" id="6265"/>
    <lineage>
        <taxon>Eukaryota</taxon>
        <taxon>Metazoa</taxon>
        <taxon>Ecdysozoa</taxon>
        <taxon>Nematoda</taxon>
        <taxon>Chromadorea</taxon>
        <taxon>Rhabditida</taxon>
        <taxon>Spirurina</taxon>
        <taxon>Ascaridomorpha</taxon>
        <taxon>Ascaridoidea</taxon>
        <taxon>Toxocaridae</taxon>
        <taxon>Toxocara</taxon>
    </lineage>
</organism>
<accession>A0A183ULJ5</accession>
<dbReference type="Gene3D" id="1.25.40.990">
    <property type="match status" value="1"/>
</dbReference>
<reference evidence="5" key="1">
    <citation type="submission" date="2016-06" db="UniProtKB">
        <authorList>
            <consortium name="WormBaseParasite"/>
        </authorList>
    </citation>
    <scope>IDENTIFICATION</scope>
</reference>
<dbReference type="GO" id="GO:0006406">
    <property type="term" value="P:mRNA export from nucleus"/>
    <property type="evidence" value="ECO:0007669"/>
    <property type="project" value="TreeGrafter"/>
</dbReference>
<evidence type="ECO:0000313" key="3">
    <source>
        <dbReference type="EMBL" id="VDM40686.1"/>
    </source>
</evidence>
<feature type="region of interest" description="Disordered" evidence="1">
    <location>
        <begin position="852"/>
        <end position="872"/>
    </location>
</feature>
<evidence type="ECO:0000256" key="1">
    <source>
        <dbReference type="SAM" id="MobiDB-lite"/>
    </source>
</evidence>
<dbReference type="EMBL" id="UYWY01020155">
    <property type="protein sequence ID" value="VDM40686.1"/>
    <property type="molecule type" value="Genomic_DNA"/>
</dbReference>
<gene>
    <name evidence="3" type="ORF">TCNE_LOCUS9365</name>
</gene>
<evidence type="ECO:0000313" key="4">
    <source>
        <dbReference type="Proteomes" id="UP000050794"/>
    </source>
</evidence>